<feature type="region of interest" description="Disordered" evidence="1">
    <location>
        <begin position="1"/>
        <end position="174"/>
    </location>
</feature>
<dbReference type="Proteomes" id="UP000187013">
    <property type="component" value="Unassembled WGS sequence"/>
</dbReference>
<feature type="compositionally biased region" description="Basic and acidic residues" evidence="1">
    <location>
        <begin position="154"/>
        <end position="163"/>
    </location>
</feature>
<accession>A0A1Q3A8M1</accession>
<evidence type="ECO:0000256" key="1">
    <source>
        <dbReference type="SAM" id="MobiDB-lite"/>
    </source>
</evidence>
<feature type="compositionally biased region" description="Polar residues" evidence="1">
    <location>
        <begin position="15"/>
        <end position="37"/>
    </location>
</feature>
<dbReference type="InterPro" id="IPR053203">
    <property type="entry name" value="Cisplatin_resist-associated"/>
</dbReference>
<evidence type="ECO:0008006" key="4">
    <source>
        <dbReference type="Google" id="ProtNLM"/>
    </source>
</evidence>
<protein>
    <recommendedName>
        <fullName evidence="4">Protein PAR32</fullName>
    </recommendedName>
</protein>
<dbReference type="Pfam" id="PF12223">
    <property type="entry name" value="DUF3602"/>
    <property type="match status" value="1"/>
</dbReference>
<proteinExistence type="predicted"/>
<feature type="compositionally biased region" description="Basic and acidic residues" evidence="1">
    <location>
        <begin position="120"/>
        <end position="130"/>
    </location>
</feature>
<sequence>MGPRMVSTGRGGSGNIQPAKSNLSPKLIPQGSQTPNILQPVYSTGRGGAGNMRRNVDPRVTRKAQDVEQGLENEDAILVNDDDYISPVEEEDHVSPTLSGANSKSQSSVGSKVKLQKSKTRNDSNRERPKAIVLGRGGAGNIISPTSSARGRRKEKDPKDGHRSMWSSIKHFFS</sequence>
<organism evidence="2 3">
    <name type="scientific">Zygosaccharomyces rouxii</name>
    <dbReference type="NCBI Taxonomy" id="4956"/>
    <lineage>
        <taxon>Eukaryota</taxon>
        <taxon>Fungi</taxon>
        <taxon>Dikarya</taxon>
        <taxon>Ascomycota</taxon>
        <taxon>Saccharomycotina</taxon>
        <taxon>Saccharomycetes</taxon>
        <taxon>Saccharomycetales</taxon>
        <taxon>Saccharomycetaceae</taxon>
        <taxon>Zygosaccharomyces</taxon>
    </lineage>
</organism>
<dbReference type="AlphaFoldDB" id="A0A1Q3A8M1"/>
<dbReference type="OrthoDB" id="3063476at2759"/>
<dbReference type="EMBL" id="BDGX01000033">
    <property type="protein sequence ID" value="GAV52116.1"/>
    <property type="molecule type" value="Genomic_DNA"/>
</dbReference>
<feature type="compositionally biased region" description="Acidic residues" evidence="1">
    <location>
        <begin position="69"/>
        <end position="92"/>
    </location>
</feature>
<feature type="compositionally biased region" description="Low complexity" evidence="1">
    <location>
        <begin position="103"/>
        <end position="113"/>
    </location>
</feature>
<dbReference type="PANTHER" id="PTHR34693">
    <property type="entry name" value="PROTEIN PAR32"/>
    <property type="match status" value="1"/>
</dbReference>
<evidence type="ECO:0000313" key="3">
    <source>
        <dbReference type="Proteomes" id="UP000187013"/>
    </source>
</evidence>
<reference evidence="2 3" key="1">
    <citation type="submission" date="2016-08" db="EMBL/GenBank/DDBJ databases">
        <title>Draft genome sequence of allopolyploid Zygosaccharomyces rouxii.</title>
        <authorList>
            <person name="Watanabe J."/>
            <person name="Uehara K."/>
            <person name="Mogi Y."/>
            <person name="Tsukioka Y."/>
        </authorList>
    </citation>
    <scope>NUCLEOTIDE SEQUENCE [LARGE SCALE GENOMIC DNA]</scope>
    <source>
        <strain evidence="2 3">NBRC 110957</strain>
    </source>
</reference>
<name>A0A1Q3A8M1_ZYGRO</name>
<comment type="caution">
    <text evidence="2">The sequence shown here is derived from an EMBL/GenBank/DDBJ whole genome shotgun (WGS) entry which is preliminary data.</text>
</comment>
<dbReference type="InterPro" id="IPR022024">
    <property type="entry name" value="DUF3602"/>
</dbReference>
<dbReference type="PANTHER" id="PTHR34693:SF1">
    <property type="entry name" value="PROTEIN PAR32"/>
    <property type="match status" value="1"/>
</dbReference>
<gene>
    <name evidence="2" type="ORF">ZYGR_0AG01070</name>
</gene>
<feature type="compositionally biased region" description="Basic and acidic residues" evidence="1">
    <location>
        <begin position="54"/>
        <end position="66"/>
    </location>
</feature>
<evidence type="ECO:0000313" key="2">
    <source>
        <dbReference type="EMBL" id="GAV52116.1"/>
    </source>
</evidence>